<evidence type="ECO:0000313" key="8">
    <source>
        <dbReference type="EMBL" id="OEH73638.1"/>
    </source>
</evidence>
<dbReference type="SUPFAM" id="SSF50978">
    <property type="entry name" value="WD40 repeat-like"/>
    <property type="match status" value="1"/>
</dbReference>
<evidence type="ECO:0000256" key="5">
    <source>
        <dbReference type="SAM" id="MobiDB-lite"/>
    </source>
</evidence>
<evidence type="ECO:0000256" key="1">
    <source>
        <dbReference type="ARBA" id="ARBA00004496"/>
    </source>
</evidence>
<dbReference type="InterPro" id="IPR015943">
    <property type="entry name" value="WD40/YVTN_repeat-like_dom_sf"/>
</dbReference>
<dbReference type="InterPro" id="IPR038122">
    <property type="entry name" value="PFU_sf"/>
</dbReference>
<sequence>MFLPSLHLAFEGRAHRAAVRCCCVLPNGMLLTGSLDSTVVVWRQQEQPQIDQEQREKDCLATSLDGSNAPDMGSSKGQGSSDYVGSLYSYHTVLKHHSDFVLSLAPSLSFPGQFYSGSKDRMLCRVCADTGVVQMKYQGHGGPVCSVAEKKEIVASGDWGGEARVWDRDSGQLLFVLSQHQAFAVCVCWLGDDLVTASQSKAICFWGTSRNLTRHIENAHEDIIRSLAAFPSSSSDSSGAVSSTTKNRLLSVSNDGSIKLWSTEGRLLLSKAEAHEAFIFSCSVSSSRPGCFYTSGDDGLCCLWRVCDAEAPSISLVQQLQHPATVWQAVELPSGDVATACEDGKLRVWTSEEARALPPEILAAAKASAETSRRGPAEEKGEELDLETLPTEEELKRRRGTKDGELVVCRRGEEALVMAWQQEEQLWTFVGHALNPVSSRRGAPTRGGRSHFAGDQFFSAGNYDFVFDVEVGEGGAYKKLPFNVFVLQGGQGIAYEGQLGAWLAPAVQTSPCLLVWLATMCISRGENPLVAAENFVAREGLHKSYLPQIVSFINANAGAPPGGPSSSGAPAGEASVSAISSTRFSSTSREQKHIPVLQCVSFSKANIEGLQKGLLEAQRTLKAQESPASLPRGFLPVPLLLAVLQVHLSELDEGYLDAALQKLRSTNYLKETFRASEVHVLMHQLSLFPVAFQLPVFDLWRIFCLHPQYSLALKKTPNNGWDFVVLALNRIKETLSAVSEQQQQHTQQAVGLILCCLRYLANLLTLPTNRAVMIQHANQVLGALKPVAAALSHLHSRPCRQAFICLLLNFAISCHALGSNSLSQQEKTEVCELGCCHGSTDCW</sequence>
<organism evidence="8 9">
    <name type="scientific">Cyclospora cayetanensis</name>
    <dbReference type="NCBI Taxonomy" id="88456"/>
    <lineage>
        <taxon>Eukaryota</taxon>
        <taxon>Sar</taxon>
        <taxon>Alveolata</taxon>
        <taxon>Apicomplexa</taxon>
        <taxon>Conoidasida</taxon>
        <taxon>Coccidia</taxon>
        <taxon>Eucoccidiorida</taxon>
        <taxon>Eimeriorina</taxon>
        <taxon>Eimeriidae</taxon>
        <taxon>Cyclospora</taxon>
    </lineage>
</organism>
<keyword evidence="2" id="KW-0963">Cytoplasm</keyword>
<evidence type="ECO:0000313" key="9">
    <source>
        <dbReference type="Proteomes" id="UP000095192"/>
    </source>
</evidence>
<proteinExistence type="predicted"/>
<feature type="domain" description="PUL" evidence="7">
    <location>
        <begin position="592"/>
        <end position="843"/>
    </location>
</feature>
<dbReference type="InterPro" id="IPR015155">
    <property type="entry name" value="PFU"/>
</dbReference>
<dbReference type="Gene3D" id="2.130.10.10">
    <property type="entry name" value="YVTN repeat-like/Quinoprotein amine dehydrogenase"/>
    <property type="match status" value="2"/>
</dbReference>
<dbReference type="FunCoup" id="A0A1D3CR10">
    <property type="interactions" value="223"/>
</dbReference>
<protein>
    <submittedName>
        <fullName evidence="8">Phospholipase a2 activating</fullName>
    </submittedName>
</protein>
<dbReference type="GO" id="GO:0043161">
    <property type="term" value="P:proteasome-mediated ubiquitin-dependent protein catabolic process"/>
    <property type="evidence" value="ECO:0007669"/>
    <property type="project" value="TreeGrafter"/>
</dbReference>
<gene>
    <name evidence="8" type="ORF">cyc_01453</name>
</gene>
<dbReference type="GO" id="GO:0005737">
    <property type="term" value="C:cytoplasm"/>
    <property type="evidence" value="ECO:0007669"/>
    <property type="project" value="UniProtKB-SubCell"/>
</dbReference>
<dbReference type="InterPro" id="IPR011989">
    <property type="entry name" value="ARM-like"/>
</dbReference>
<dbReference type="PROSITE" id="PS51394">
    <property type="entry name" value="PFU"/>
    <property type="match status" value="1"/>
</dbReference>
<comment type="subcellular location">
    <subcellularLocation>
        <location evidence="1">Cytoplasm</location>
    </subcellularLocation>
</comment>
<dbReference type="Gene3D" id="3.10.20.870">
    <property type="entry name" value="PFU (PLAA family ubiquitin binding), C-terminal domain"/>
    <property type="match status" value="1"/>
</dbReference>
<dbReference type="PROSITE" id="PS51396">
    <property type="entry name" value="PUL"/>
    <property type="match status" value="1"/>
</dbReference>
<dbReference type="EMBL" id="JROU02002259">
    <property type="protein sequence ID" value="OEH73638.1"/>
    <property type="molecule type" value="Genomic_DNA"/>
</dbReference>
<dbReference type="InterPro" id="IPR036322">
    <property type="entry name" value="WD40_repeat_dom_sf"/>
</dbReference>
<dbReference type="Pfam" id="PF09070">
    <property type="entry name" value="PFU"/>
    <property type="match status" value="1"/>
</dbReference>
<evidence type="ECO:0000259" key="6">
    <source>
        <dbReference type="PROSITE" id="PS51394"/>
    </source>
</evidence>
<dbReference type="VEuPathDB" id="ToxoDB:LOC34618459"/>
<feature type="domain" description="PFU" evidence="6">
    <location>
        <begin position="419"/>
        <end position="567"/>
    </location>
</feature>
<evidence type="ECO:0000256" key="3">
    <source>
        <dbReference type="ARBA" id="ARBA00022574"/>
    </source>
</evidence>
<keyword evidence="9" id="KW-1185">Reference proteome</keyword>
<dbReference type="AlphaFoldDB" id="A0A1D3CR10"/>
<dbReference type="InterPro" id="IPR013535">
    <property type="entry name" value="PUL_dom"/>
</dbReference>
<name>A0A1D3CR10_9EIME</name>
<dbReference type="Pfam" id="PF00400">
    <property type="entry name" value="WD40"/>
    <property type="match status" value="3"/>
</dbReference>
<dbReference type="Pfam" id="PF08324">
    <property type="entry name" value="PUL"/>
    <property type="match status" value="1"/>
</dbReference>
<accession>A0A1D3CR10</accession>
<keyword evidence="3" id="KW-0853">WD repeat</keyword>
<dbReference type="PANTHER" id="PTHR19849:SF0">
    <property type="entry name" value="PHOSPHOLIPASE A-2-ACTIVATING PROTEIN"/>
    <property type="match status" value="1"/>
</dbReference>
<comment type="caution">
    <text evidence="8">The sequence shown here is derived from an EMBL/GenBank/DDBJ whole genome shotgun (WGS) entry which is preliminary data.</text>
</comment>
<feature type="region of interest" description="Disordered" evidence="5">
    <location>
        <begin position="47"/>
        <end position="78"/>
    </location>
</feature>
<dbReference type="GO" id="GO:0010992">
    <property type="term" value="P:ubiquitin recycling"/>
    <property type="evidence" value="ECO:0007669"/>
    <property type="project" value="TreeGrafter"/>
</dbReference>
<keyword evidence="4" id="KW-0677">Repeat</keyword>
<dbReference type="PANTHER" id="PTHR19849">
    <property type="entry name" value="PHOSPHOLIPASE A-2-ACTIVATING PROTEIN"/>
    <property type="match status" value="1"/>
</dbReference>
<dbReference type="Proteomes" id="UP000095192">
    <property type="component" value="Unassembled WGS sequence"/>
</dbReference>
<dbReference type="Gene3D" id="1.25.10.10">
    <property type="entry name" value="Leucine-rich Repeat Variant"/>
    <property type="match status" value="1"/>
</dbReference>
<evidence type="ECO:0000259" key="7">
    <source>
        <dbReference type="PROSITE" id="PS51396"/>
    </source>
</evidence>
<dbReference type="InParanoid" id="A0A1D3CR10"/>
<dbReference type="VEuPathDB" id="ToxoDB:cyc_01453"/>
<evidence type="ECO:0000256" key="4">
    <source>
        <dbReference type="ARBA" id="ARBA00022737"/>
    </source>
</evidence>
<dbReference type="GO" id="GO:0005634">
    <property type="term" value="C:nucleus"/>
    <property type="evidence" value="ECO:0007669"/>
    <property type="project" value="TreeGrafter"/>
</dbReference>
<reference evidence="8 9" key="1">
    <citation type="journal article" date="2016" name="BMC Genomics">
        <title>Comparative genomics reveals Cyclospora cayetanensis possesses coccidia-like metabolism and invasion components but unique surface antigens.</title>
        <authorList>
            <person name="Liu S."/>
            <person name="Wang L."/>
            <person name="Zheng H."/>
            <person name="Xu Z."/>
            <person name="Roellig D.M."/>
            <person name="Li N."/>
            <person name="Frace M.A."/>
            <person name="Tang K."/>
            <person name="Arrowood M.J."/>
            <person name="Moss D.M."/>
            <person name="Zhang L."/>
            <person name="Feng Y."/>
            <person name="Xiao L."/>
        </authorList>
    </citation>
    <scope>NUCLEOTIDE SEQUENCE [LARGE SCALE GENOMIC DNA]</scope>
    <source>
        <strain evidence="8 9">CHN_HEN01</strain>
    </source>
</reference>
<dbReference type="SMART" id="SM00320">
    <property type="entry name" value="WD40"/>
    <property type="match status" value="7"/>
</dbReference>
<evidence type="ECO:0000256" key="2">
    <source>
        <dbReference type="ARBA" id="ARBA00022490"/>
    </source>
</evidence>
<dbReference type="InterPro" id="IPR001680">
    <property type="entry name" value="WD40_rpt"/>
</dbReference>
<dbReference type="GO" id="GO:0043130">
    <property type="term" value="F:ubiquitin binding"/>
    <property type="evidence" value="ECO:0007669"/>
    <property type="project" value="TreeGrafter"/>
</dbReference>